<keyword evidence="2" id="KW-0540">Nuclease</keyword>
<dbReference type="PRINTS" id="PR00853">
    <property type="entry name" value="XPGRADSUPER"/>
</dbReference>
<evidence type="ECO:0000256" key="4">
    <source>
        <dbReference type="ARBA" id="ARBA00022759"/>
    </source>
</evidence>
<keyword evidence="6" id="KW-0460">Magnesium</keyword>
<feature type="coiled-coil region" evidence="7">
    <location>
        <begin position="7"/>
        <end position="49"/>
    </location>
</feature>
<dbReference type="Gene3D" id="3.40.50.1010">
    <property type="entry name" value="5'-nuclease"/>
    <property type="match status" value="1"/>
</dbReference>
<dbReference type="EMBL" id="MN740698">
    <property type="protein sequence ID" value="QHU08705.1"/>
    <property type="molecule type" value="Genomic_DNA"/>
</dbReference>
<dbReference type="AlphaFoldDB" id="A0A6C0JSG5"/>
<keyword evidence="3" id="KW-0479">Metal-binding</keyword>
<dbReference type="SUPFAM" id="SSF47807">
    <property type="entry name" value="5' to 3' exonuclease, C-terminal subdomain"/>
    <property type="match status" value="1"/>
</dbReference>
<evidence type="ECO:0000259" key="8">
    <source>
        <dbReference type="Pfam" id="PF00752"/>
    </source>
</evidence>
<evidence type="ECO:0000256" key="7">
    <source>
        <dbReference type="SAM" id="Coils"/>
    </source>
</evidence>
<dbReference type="Pfam" id="PF00867">
    <property type="entry name" value="XPG_I"/>
    <property type="match status" value="1"/>
</dbReference>
<dbReference type="InterPro" id="IPR036279">
    <property type="entry name" value="5-3_exonuclease_C_sf"/>
</dbReference>
<keyword evidence="7" id="KW-0175">Coiled coil</keyword>
<dbReference type="InterPro" id="IPR029060">
    <property type="entry name" value="PIN-like_dom_sf"/>
</dbReference>
<keyword evidence="4" id="KW-0255">Endonuclease</keyword>
<evidence type="ECO:0000313" key="10">
    <source>
        <dbReference type="EMBL" id="QHU08705.1"/>
    </source>
</evidence>
<dbReference type="Pfam" id="PF00752">
    <property type="entry name" value="XPG_N"/>
    <property type="match status" value="1"/>
</dbReference>
<proteinExistence type="predicted"/>
<sequence length="420" mass="48743">MGIRDFSKVIKRELEELRQELIEEERRRIEKLRAKRAKRAAEEEESEEDSEDSYIEIDMSQWDPVESYSSKMFKGKRIAIDMGNFMYVCYYEAMGYVIGEMGDEVLERDPTPDEILPFWVQVSVKNLKNWLRAGIVPVLVWDGPPPEEKKDTRSKRAEEAQKRQLKIDSLRKEIEEYGSSTDRCNKLTAAMKSNNLIDRGISEIYEEIISALGIPSMKSLMEADQLCTSLCGCEELGWYGKYVEGIYSRDSDLILGCPVLIKEAKPTKSRRTMTFTCLIKTKLLELLELDSGELLELCITLGCDYNERIRLIGPVKAMKLIRDHECIANFPERINTECLNEEACKRLFAYRNWEDVTDFDSVATRVLDFEPTWNDNLSEVLESYDIRIDMEELYKIFVKMGYVREEDYDSGAPPALKIEE</sequence>
<protein>
    <recommendedName>
        <fullName evidence="11">XPG-I domain-containing protein</fullName>
    </recommendedName>
</protein>
<evidence type="ECO:0000256" key="6">
    <source>
        <dbReference type="ARBA" id="ARBA00022842"/>
    </source>
</evidence>
<feature type="domain" description="XPG-I" evidence="9">
    <location>
        <begin position="213"/>
        <end position="304"/>
    </location>
</feature>
<name>A0A6C0JSG5_9ZZZZ</name>
<accession>A0A6C0JSG5</accession>
<dbReference type="InterPro" id="IPR006084">
    <property type="entry name" value="XPG/Rad2"/>
</dbReference>
<dbReference type="InterPro" id="IPR006085">
    <property type="entry name" value="XPG_DNA_repair_N"/>
</dbReference>
<evidence type="ECO:0008006" key="11">
    <source>
        <dbReference type="Google" id="ProtNLM"/>
    </source>
</evidence>
<evidence type="ECO:0000256" key="5">
    <source>
        <dbReference type="ARBA" id="ARBA00022801"/>
    </source>
</evidence>
<comment type="cofactor">
    <cofactor evidence="1">
        <name>Mg(2+)</name>
        <dbReference type="ChEBI" id="CHEBI:18420"/>
    </cofactor>
</comment>
<dbReference type="GO" id="GO:0046872">
    <property type="term" value="F:metal ion binding"/>
    <property type="evidence" value="ECO:0007669"/>
    <property type="project" value="UniProtKB-KW"/>
</dbReference>
<dbReference type="SUPFAM" id="SSF88723">
    <property type="entry name" value="PIN domain-like"/>
    <property type="match status" value="1"/>
</dbReference>
<dbReference type="InterPro" id="IPR008918">
    <property type="entry name" value="HhH2"/>
</dbReference>
<feature type="domain" description="XPG N-terminal" evidence="8">
    <location>
        <begin position="64"/>
        <end position="162"/>
    </location>
</feature>
<evidence type="ECO:0000256" key="2">
    <source>
        <dbReference type="ARBA" id="ARBA00022722"/>
    </source>
</evidence>
<dbReference type="GO" id="GO:0003677">
    <property type="term" value="F:DNA binding"/>
    <property type="evidence" value="ECO:0007669"/>
    <property type="project" value="InterPro"/>
</dbReference>
<evidence type="ECO:0000256" key="1">
    <source>
        <dbReference type="ARBA" id="ARBA00001946"/>
    </source>
</evidence>
<evidence type="ECO:0000259" key="9">
    <source>
        <dbReference type="Pfam" id="PF00867"/>
    </source>
</evidence>
<organism evidence="10">
    <name type="scientific">viral metagenome</name>
    <dbReference type="NCBI Taxonomy" id="1070528"/>
    <lineage>
        <taxon>unclassified sequences</taxon>
        <taxon>metagenomes</taxon>
        <taxon>organismal metagenomes</taxon>
    </lineage>
</organism>
<dbReference type="GO" id="GO:0017108">
    <property type="term" value="F:5'-flap endonuclease activity"/>
    <property type="evidence" value="ECO:0007669"/>
    <property type="project" value="TreeGrafter"/>
</dbReference>
<dbReference type="PANTHER" id="PTHR11081:SF9">
    <property type="entry name" value="FLAP ENDONUCLEASE 1"/>
    <property type="match status" value="1"/>
</dbReference>
<keyword evidence="5" id="KW-0378">Hydrolase</keyword>
<dbReference type="PANTHER" id="PTHR11081">
    <property type="entry name" value="FLAP ENDONUCLEASE FAMILY MEMBER"/>
    <property type="match status" value="1"/>
</dbReference>
<reference evidence="10" key="1">
    <citation type="journal article" date="2020" name="Nature">
        <title>Giant virus diversity and host interactions through global metagenomics.</title>
        <authorList>
            <person name="Schulz F."/>
            <person name="Roux S."/>
            <person name="Paez-Espino D."/>
            <person name="Jungbluth S."/>
            <person name="Walsh D.A."/>
            <person name="Denef V.J."/>
            <person name="McMahon K.D."/>
            <person name="Konstantinidis K.T."/>
            <person name="Eloe-Fadrosh E.A."/>
            <person name="Kyrpides N.C."/>
            <person name="Woyke T."/>
        </authorList>
    </citation>
    <scope>NUCLEOTIDE SEQUENCE</scope>
    <source>
        <strain evidence="10">GVMAG-S-1063924-116</strain>
    </source>
</reference>
<dbReference type="SMART" id="SM00279">
    <property type="entry name" value="HhH2"/>
    <property type="match status" value="1"/>
</dbReference>
<evidence type="ECO:0000256" key="3">
    <source>
        <dbReference type="ARBA" id="ARBA00022723"/>
    </source>
</evidence>
<dbReference type="Gene3D" id="1.10.150.20">
    <property type="entry name" value="5' to 3' exonuclease, C-terminal subdomain"/>
    <property type="match status" value="1"/>
</dbReference>
<dbReference type="InterPro" id="IPR006086">
    <property type="entry name" value="XPG-I_dom"/>
</dbReference>